<dbReference type="CDD" id="cd00431">
    <property type="entry name" value="cysteine_hydrolases"/>
    <property type="match status" value="1"/>
</dbReference>
<dbReference type="Gene3D" id="3.40.50.850">
    <property type="entry name" value="Isochorismatase-like"/>
    <property type="match status" value="1"/>
</dbReference>
<keyword evidence="1 3" id="KW-0378">Hydrolase</keyword>
<dbReference type="GO" id="GO:0016787">
    <property type="term" value="F:hydrolase activity"/>
    <property type="evidence" value="ECO:0007669"/>
    <property type="project" value="UniProtKB-KW"/>
</dbReference>
<organism evidence="3 4">
    <name type="scientific">Chromohalobacter sarecensis</name>
    <dbReference type="NCBI Taxonomy" id="245294"/>
    <lineage>
        <taxon>Bacteria</taxon>
        <taxon>Pseudomonadati</taxon>
        <taxon>Pseudomonadota</taxon>
        <taxon>Gammaproteobacteria</taxon>
        <taxon>Oceanospirillales</taxon>
        <taxon>Halomonadaceae</taxon>
        <taxon>Chromohalobacter</taxon>
    </lineage>
</organism>
<dbReference type="EMBL" id="JBHSEU010000012">
    <property type="protein sequence ID" value="MFC4538813.1"/>
    <property type="molecule type" value="Genomic_DNA"/>
</dbReference>
<dbReference type="PANTHER" id="PTHR43540:SF6">
    <property type="entry name" value="ISOCHORISMATASE-LIKE DOMAIN-CONTAINING PROTEIN"/>
    <property type="match status" value="1"/>
</dbReference>
<proteinExistence type="predicted"/>
<dbReference type="InterPro" id="IPR050272">
    <property type="entry name" value="Isochorismatase-like_hydrls"/>
</dbReference>
<name>A0ABV9D1B6_9GAMM</name>
<dbReference type="InterPro" id="IPR036380">
    <property type="entry name" value="Isochorismatase-like_sf"/>
</dbReference>
<keyword evidence="4" id="KW-1185">Reference proteome</keyword>
<accession>A0ABV9D1B6</accession>
<reference evidence="4" key="1">
    <citation type="journal article" date="2019" name="Int. J. Syst. Evol. Microbiol.">
        <title>The Global Catalogue of Microorganisms (GCM) 10K type strain sequencing project: providing services to taxonomists for standard genome sequencing and annotation.</title>
        <authorList>
            <consortium name="The Broad Institute Genomics Platform"/>
            <consortium name="The Broad Institute Genome Sequencing Center for Infectious Disease"/>
            <person name="Wu L."/>
            <person name="Ma J."/>
        </authorList>
    </citation>
    <scope>NUCLEOTIDE SEQUENCE [LARGE SCALE GENOMIC DNA]</scope>
    <source>
        <strain evidence="4">CGMCC 1.12121</strain>
    </source>
</reference>
<evidence type="ECO:0000313" key="4">
    <source>
        <dbReference type="Proteomes" id="UP001596030"/>
    </source>
</evidence>
<evidence type="ECO:0000313" key="3">
    <source>
        <dbReference type="EMBL" id="MFC4538813.1"/>
    </source>
</evidence>
<sequence length="224" mass="25045">MKTSETALVVIDLQKESGFGLLGLDGVVRNTQRMIEACRAAGIPVIYTRQINRHDGVGLSLDEPRHANGEPQFYADNRDSIEIIEAVQPQDTDIVIDKYRWSAFFETSLDLVLKSLGVKRLIIGGVVTDGCLMTSVFDAYFRDYRIHLVHDMCTASNEGAHMAAMTLMANWVYSLEVLDTDNMIQCLEGHQYAAWHADKIDALPFTPDTLRETFATLTSPTTEQ</sequence>
<evidence type="ECO:0000256" key="1">
    <source>
        <dbReference type="ARBA" id="ARBA00022801"/>
    </source>
</evidence>
<comment type="caution">
    <text evidence="3">The sequence shown here is derived from an EMBL/GenBank/DDBJ whole genome shotgun (WGS) entry which is preliminary data.</text>
</comment>
<dbReference type="InterPro" id="IPR000868">
    <property type="entry name" value="Isochorismatase-like_dom"/>
</dbReference>
<dbReference type="Pfam" id="PF00857">
    <property type="entry name" value="Isochorismatase"/>
    <property type="match status" value="1"/>
</dbReference>
<gene>
    <name evidence="3" type="ORF">ACFO0U_08525</name>
</gene>
<dbReference type="PANTHER" id="PTHR43540">
    <property type="entry name" value="PEROXYUREIDOACRYLATE/UREIDOACRYLATE AMIDOHYDROLASE-RELATED"/>
    <property type="match status" value="1"/>
</dbReference>
<evidence type="ECO:0000259" key="2">
    <source>
        <dbReference type="Pfam" id="PF00857"/>
    </source>
</evidence>
<protein>
    <submittedName>
        <fullName evidence="3">Cysteine hydrolase family protein</fullName>
    </submittedName>
</protein>
<dbReference type="SUPFAM" id="SSF52499">
    <property type="entry name" value="Isochorismatase-like hydrolases"/>
    <property type="match status" value="1"/>
</dbReference>
<dbReference type="RefSeq" id="WP_246976852.1">
    <property type="nucleotide sequence ID" value="NZ_JAKGAN010000013.1"/>
</dbReference>
<feature type="domain" description="Isochorismatase-like" evidence="2">
    <location>
        <begin position="6"/>
        <end position="172"/>
    </location>
</feature>
<dbReference type="Proteomes" id="UP001596030">
    <property type="component" value="Unassembled WGS sequence"/>
</dbReference>